<reference evidence="1 2" key="1">
    <citation type="submission" date="2018-12" db="EMBL/GenBank/DDBJ databases">
        <title>Genome Sequence of Candidatus Viridilinea halotolerans isolated from saline sulfide-rich spring.</title>
        <authorList>
            <person name="Grouzdev D.S."/>
            <person name="Burganskaya E.I."/>
            <person name="Krutkina M.S."/>
            <person name="Sukhacheva M.V."/>
            <person name="Gorlenko V.M."/>
        </authorList>
    </citation>
    <scope>NUCLEOTIDE SEQUENCE [LARGE SCALE GENOMIC DNA]</scope>
    <source>
        <strain evidence="1">Chok-6</strain>
    </source>
</reference>
<dbReference type="Proteomes" id="UP000280307">
    <property type="component" value="Unassembled WGS sequence"/>
</dbReference>
<evidence type="ECO:0000313" key="2">
    <source>
        <dbReference type="Proteomes" id="UP000280307"/>
    </source>
</evidence>
<dbReference type="AlphaFoldDB" id="A0A426U4R7"/>
<sequence>MEEDDFDQAAYDAACSYDARDAEEAAWVNAPHISLTEITAAVVVEQIKTARAVLTYREEAAAEWVDEARRSLKALEARWVDALREWAKGELVTLDTINLSKKKRKSITLHSGTLAFRNKPGRFVVTLPELALTWAKTNLPAAVKVEERLLTDLVSRHAKASGEIPDGMEWQQPEENGSFSIT</sequence>
<accession>A0A426U4R7</accession>
<organism evidence="1 2">
    <name type="scientific">Candidatus Viridilinea halotolerans</name>
    <dbReference type="NCBI Taxonomy" id="2491704"/>
    <lineage>
        <taxon>Bacteria</taxon>
        <taxon>Bacillati</taxon>
        <taxon>Chloroflexota</taxon>
        <taxon>Chloroflexia</taxon>
        <taxon>Chloroflexales</taxon>
        <taxon>Chloroflexineae</taxon>
        <taxon>Oscillochloridaceae</taxon>
        <taxon>Candidatus Viridilinea</taxon>
    </lineage>
</organism>
<evidence type="ECO:0000313" key="1">
    <source>
        <dbReference type="EMBL" id="RRR74902.1"/>
    </source>
</evidence>
<protein>
    <submittedName>
        <fullName evidence="1">Uncharacterized protein</fullName>
    </submittedName>
</protein>
<name>A0A426U4R7_9CHLR</name>
<proteinExistence type="predicted"/>
<gene>
    <name evidence="1" type="ORF">EI684_06010</name>
</gene>
<comment type="caution">
    <text evidence="1">The sequence shown here is derived from an EMBL/GenBank/DDBJ whole genome shotgun (WGS) entry which is preliminary data.</text>
</comment>
<dbReference type="EMBL" id="RSAS01000230">
    <property type="protein sequence ID" value="RRR74902.1"/>
    <property type="molecule type" value="Genomic_DNA"/>
</dbReference>